<protein>
    <submittedName>
        <fullName evidence="8">Efflux RND transporter periplasmic adaptor subunit</fullName>
    </submittedName>
</protein>
<evidence type="ECO:0000259" key="5">
    <source>
        <dbReference type="Pfam" id="PF25869"/>
    </source>
</evidence>
<dbReference type="InterPro" id="IPR021647">
    <property type="entry name" value="CusF_Ec"/>
</dbReference>
<evidence type="ECO:0000313" key="8">
    <source>
        <dbReference type="EMBL" id="WEE26190.1"/>
    </source>
</evidence>
<dbReference type="InterPro" id="IPR006143">
    <property type="entry name" value="RND_pump_MFP"/>
</dbReference>
<dbReference type="GO" id="GO:0022857">
    <property type="term" value="F:transmembrane transporter activity"/>
    <property type="evidence" value="ECO:0007669"/>
    <property type="project" value="InterPro"/>
</dbReference>
<dbReference type="Proteomes" id="UP001214666">
    <property type="component" value="Chromosome"/>
</dbReference>
<gene>
    <name evidence="8" type="ORF">PY771_21645</name>
</gene>
<dbReference type="Pfam" id="PF25954">
    <property type="entry name" value="Beta-barrel_RND_2"/>
    <property type="match status" value="1"/>
</dbReference>
<dbReference type="EMBL" id="CP118942">
    <property type="protein sequence ID" value="WEE26190.1"/>
    <property type="molecule type" value="Genomic_DNA"/>
</dbReference>
<feature type="signal peptide" evidence="4">
    <location>
        <begin position="1"/>
        <end position="22"/>
    </location>
</feature>
<dbReference type="Pfam" id="PF25919">
    <property type="entry name" value="BSH_CusB"/>
    <property type="match status" value="1"/>
</dbReference>
<evidence type="ECO:0000259" key="7">
    <source>
        <dbReference type="Pfam" id="PF25954"/>
    </source>
</evidence>
<proteinExistence type="inferred from homology"/>
<name>A0AAX3P6A8_AERHY</name>
<dbReference type="GO" id="GO:0030288">
    <property type="term" value="C:outer membrane-bounded periplasmic space"/>
    <property type="evidence" value="ECO:0007669"/>
    <property type="project" value="TreeGrafter"/>
</dbReference>
<dbReference type="PANTHER" id="PTHR30097">
    <property type="entry name" value="CATION EFFLUX SYSTEM PROTEIN CUSB"/>
    <property type="match status" value="1"/>
</dbReference>
<dbReference type="SUPFAM" id="SSF111369">
    <property type="entry name" value="HlyD-like secretion proteins"/>
    <property type="match status" value="1"/>
</dbReference>
<evidence type="ECO:0000259" key="6">
    <source>
        <dbReference type="Pfam" id="PF25919"/>
    </source>
</evidence>
<accession>A0AAX3P6A8</accession>
<comment type="similarity">
    <text evidence="1">Belongs to the membrane fusion protein (MFP) (TC 8.A.1) family.</text>
</comment>
<dbReference type="RefSeq" id="WP_275115635.1">
    <property type="nucleotide sequence ID" value="NZ_CP118942.1"/>
</dbReference>
<feature type="chain" id="PRO_5043713298" evidence="4">
    <location>
        <begin position="23"/>
        <end position="516"/>
    </location>
</feature>
<organism evidence="8 9">
    <name type="scientific">Aeromonas hydrophila</name>
    <dbReference type="NCBI Taxonomy" id="644"/>
    <lineage>
        <taxon>Bacteria</taxon>
        <taxon>Pseudomonadati</taxon>
        <taxon>Pseudomonadota</taxon>
        <taxon>Gammaproteobacteria</taxon>
        <taxon>Aeromonadales</taxon>
        <taxon>Aeromonadaceae</taxon>
        <taxon>Aeromonas</taxon>
    </lineage>
</organism>
<keyword evidence="2" id="KW-0813">Transport</keyword>
<reference evidence="8" key="1">
    <citation type="submission" date="2023-02" db="EMBL/GenBank/DDBJ databases">
        <title>The sequence of Aeromonas hydrophila K533.</title>
        <authorList>
            <person name="Luo X."/>
        </authorList>
    </citation>
    <scope>NUCLEOTIDE SEQUENCE</scope>
    <source>
        <strain evidence="8">K533</strain>
    </source>
</reference>
<dbReference type="Pfam" id="PF25869">
    <property type="entry name" value="3HB_CusB"/>
    <property type="match status" value="1"/>
</dbReference>
<dbReference type="InterPro" id="IPR051909">
    <property type="entry name" value="MFP_Cation_Efflux"/>
</dbReference>
<evidence type="ECO:0000256" key="1">
    <source>
        <dbReference type="ARBA" id="ARBA00009477"/>
    </source>
</evidence>
<dbReference type="Gene3D" id="2.40.50.320">
    <property type="entry name" value="Copper binding periplasmic protein CusF"/>
    <property type="match status" value="1"/>
</dbReference>
<dbReference type="InterPro" id="IPR058790">
    <property type="entry name" value="BSH_CusB"/>
</dbReference>
<evidence type="ECO:0000256" key="3">
    <source>
        <dbReference type="SAM" id="MobiDB-lite"/>
    </source>
</evidence>
<dbReference type="InterPro" id="IPR042230">
    <property type="entry name" value="CusF_sf"/>
</dbReference>
<dbReference type="GO" id="GO:0060003">
    <property type="term" value="P:copper ion export"/>
    <property type="evidence" value="ECO:0007669"/>
    <property type="project" value="TreeGrafter"/>
</dbReference>
<feature type="compositionally biased region" description="Basic and acidic residues" evidence="3">
    <location>
        <begin position="479"/>
        <end position="497"/>
    </location>
</feature>
<sequence>MSKTLLLSALLLTLGAGGGYWAATQGIGSGATKATEKAPLYWVNPMDPRDKRDAPAKDNMGMDFIPVYEEQKTGSPGTVTISPEIQQNLGVRLAKVERLPIHHQIETVGYVGYDEDRLEAINARMAGWIRTLAIKSEGQKVTKGSLIYELYAPDLVNAQHEYLLALNTSNPLLLRAAEGKLKSLQVPADQIAALKRTRQVRETISIYAPSSGYVSELKVREGQYVEPAAALFNISTLQQVWVSAEVFERQAGQLKVGDPVTMTLDYAPGRRWQGKVDYLYPTLDAATRTLKVRLRFDNTDEFLKPNMFAKVSIRSGKGEPHMLVPSEAVIRTGSQDRLVLALGDGSFKSVAVTLGPQFGDKIAIVDGVEPGDSIASSAQFLLDSESSIDSDFQRMTAVRPMQVWTQGEVQAVDPKSRTLSVAHQAIPEWQWPAMEMDFGVADSVDMTQLAPGQTLHLQMEQEGDEYRIINIHVEKAATHAEKPAAPKDDMKDMKGMEGMEGMEGMDHSQHQMGDKP</sequence>
<dbReference type="Gene3D" id="2.40.30.170">
    <property type="match status" value="1"/>
</dbReference>
<keyword evidence="4" id="KW-0732">Signal</keyword>
<dbReference type="AlphaFoldDB" id="A0AAX3P6A8"/>
<dbReference type="InterPro" id="IPR058792">
    <property type="entry name" value="Beta-barrel_RND_2"/>
</dbReference>
<dbReference type="GO" id="GO:0015679">
    <property type="term" value="P:plasma membrane copper ion transport"/>
    <property type="evidence" value="ECO:0007669"/>
    <property type="project" value="TreeGrafter"/>
</dbReference>
<dbReference type="Gene3D" id="6.10.140.730">
    <property type="match status" value="1"/>
</dbReference>
<evidence type="ECO:0000313" key="9">
    <source>
        <dbReference type="Proteomes" id="UP001214666"/>
    </source>
</evidence>
<dbReference type="Pfam" id="PF11604">
    <property type="entry name" value="CusF_Ec"/>
    <property type="match status" value="1"/>
</dbReference>
<feature type="domain" description="CusB-like barrel-sandwich hybrid" evidence="6">
    <location>
        <begin position="119"/>
        <end position="234"/>
    </location>
</feature>
<dbReference type="PANTHER" id="PTHR30097:SF15">
    <property type="entry name" value="CATION EFFLUX SYSTEM PROTEIN CUSB"/>
    <property type="match status" value="1"/>
</dbReference>
<feature type="domain" description="CusB-like beta-barrel" evidence="7">
    <location>
        <begin position="239"/>
        <end position="315"/>
    </location>
</feature>
<dbReference type="NCBIfam" id="TIGR01730">
    <property type="entry name" value="RND_mfp"/>
    <property type="match status" value="1"/>
</dbReference>
<dbReference type="InterPro" id="IPR058791">
    <property type="entry name" value="3HB_CusB"/>
</dbReference>
<dbReference type="Gene3D" id="2.40.420.20">
    <property type="match status" value="1"/>
</dbReference>
<evidence type="ECO:0000256" key="4">
    <source>
        <dbReference type="SAM" id="SignalP"/>
    </source>
</evidence>
<dbReference type="GO" id="GO:0046914">
    <property type="term" value="F:transition metal ion binding"/>
    <property type="evidence" value="ECO:0007669"/>
    <property type="project" value="TreeGrafter"/>
</dbReference>
<feature type="compositionally biased region" description="Basic and acidic residues" evidence="3">
    <location>
        <begin position="504"/>
        <end position="516"/>
    </location>
</feature>
<feature type="region of interest" description="Disordered" evidence="3">
    <location>
        <begin position="479"/>
        <end position="516"/>
    </location>
</feature>
<dbReference type="GO" id="GO:0016020">
    <property type="term" value="C:membrane"/>
    <property type="evidence" value="ECO:0007669"/>
    <property type="project" value="InterPro"/>
</dbReference>
<feature type="domain" description="CusB-like three alpha-helical bundle" evidence="5">
    <location>
        <begin position="154"/>
        <end position="201"/>
    </location>
</feature>
<dbReference type="FunFam" id="2.40.30.170:FF:000010">
    <property type="entry name" value="Efflux RND transporter periplasmic adaptor subunit"/>
    <property type="match status" value="1"/>
</dbReference>
<evidence type="ECO:0000256" key="2">
    <source>
        <dbReference type="ARBA" id="ARBA00022448"/>
    </source>
</evidence>